<protein>
    <submittedName>
        <fullName evidence="1">Uncharacterized protein</fullName>
    </submittedName>
</protein>
<dbReference type="Proteomes" id="UP000735302">
    <property type="component" value="Unassembled WGS sequence"/>
</dbReference>
<name>A0AAV3YPB2_9GAST</name>
<sequence length="124" mass="14008">MVGTFLKLSGSFGAVQTVRVNKVQPNDIQCQWLDVEFSSWCGWQTRPFISSSGFSVSGSEYFCEGERLMLLYAPLRLKDRSLPAVVLVHWLQWLSTCKIDAVQTENNPHFQTTVRSPVHSNSPT</sequence>
<dbReference type="EMBL" id="BLXT01001278">
    <property type="protein sequence ID" value="GFN84097.1"/>
    <property type="molecule type" value="Genomic_DNA"/>
</dbReference>
<comment type="caution">
    <text evidence="1">The sequence shown here is derived from an EMBL/GenBank/DDBJ whole genome shotgun (WGS) entry which is preliminary data.</text>
</comment>
<dbReference type="AlphaFoldDB" id="A0AAV3YPB2"/>
<evidence type="ECO:0000313" key="2">
    <source>
        <dbReference type="Proteomes" id="UP000735302"/>
    </source>
</evidence>
<proteinExistence type="predicted"/>
<organism evidence="1 2">
    <name type="scientific">Plakobranchus ocellatus</name>
    <dbReference type="NCBI Taxonomy" id="259542"/>
    <lineage>
        <taxon>Eukaryota</taxon>
        <taxon>Metazoa</taxon>
        <taxon>Spiralia</taxon>
        <taxon>Lophotrochozoa</taxon>
        <taxon>Mollusca</taxon>
        <taxon>Gastropoda</taxon>
        <taxon>Heterobranchia</taxon>
        <taxon>Euthyneura</taxon>
        <taxon>Panpulmonata</taxon>
        <taxon>Sacoglossa</taxon>
        <taxon>Placobranchoidea</taxon>
        <taxon>Plakobranchidae</taxon>
        <taxon>Plakobranchus</taxon>
    </lineage>
</organism>
<reference evidence="1 2" key="1">
    <citation type="journal article" date="2021" name="Elife">
        <title>Chloroplast acquisition without the gene transfer in kleptoplastic sea slugs, Plakobranchus ocellatus.</title>
        <authorList>
            <person name="Maeda T."/>
            <person name="Takahashi S."/>
            <person name="Yoshida T."/>
            <person name="Shimamura S."/>
            <person name="Takaki Y."/>
            <person name="Nagai Y."/>
            <person name="Toyoda A."/>
            <person name="Suzuki Y."/>
            <person name="Arimoto A."/>
            <person name="Ishii H."/>
            <person name="Satoh N."/>
            <person name="Nishiyama T."/>
            <person name="Hasebe M."/>
            <person name="Maruyama T."/>
            <person name="Minagawa J."/>
            <person name="Obokata J."/>
            <person name="Shigenobu S."/>
        </authorList>
    </citation>
    <scope>NUCLEOTIDE SEQUENCE [LARGE SCALE GENOMIC DNA]</scope>
</reference>
<evidence type="ECO:0000313" key="1">
    <source>
        <dbReference type="EMBL" id="GFN84097.1"/>
    </source>
</evidence>
<gene>
    <name evidence="1" type="ORF">PoB_001060300</name>
</gene>
<keyword evidence="2" id="KW-1185">Reference proteome</keyword>
<accession>A0AAV3YPB2</accession>